<dbReference type="PANTHER" id="PTHR11861:SF10">
    <property type="entry name" value="TRANSMEMBRANE PROTEIN 130"/>
    <property type="match status" value="1"/>
</dbReference>
<dbReference type="AlphaFoldDB" id="A0A4X2LLD6"/>
<dbReference type="OMA" id="FKDPGEY"/>
<reference evidence="2" key="2">
    <citation type="submission" date="2025-05" db="UniProtKB">
        <authorList>
            <consortium name="Ensembl"/>
        </authorList>
    </citation>
    <scope>IDENTIFICATION</scope>
</reference>
<evidence type="ECO:0000256" key="1">
    <source>
        <dbReference type="SAM" id="Phobius"/>
    </source>
</evidence>
<dbReference type="Ensembl" id="ENSVURT00010026007.1">
    <property type="protein sequence ID" value="ENSVURP00010022851.1"/>
    <property type="gene ID" value="ENSVURG00010017512.1"/>
</dbReference>
<dbReference type="Proteomes" id="UP000314987">
    <property type="component" value="Unassembled WGS sequence"/>
</dbReference>
<evidence type="ECO:0000313" key="3">
    <source>
        <dbReference type="Proteomes" id="UP000314987"/>
    </source>
</evidence>
<evidence type="ECO:0000313" key="2">
    <source>
        <dbReference type="Ensembl" id="ENSVURP00010022851.1"/>
    </source>
</evidence>
<proteinExistence type="predicted"/>
<reference evidence="3" key="1">
    <citation type="submission" date="2018-12" db="EMBL/GenBank/DDBJ databases">
        <authorList>
            <person name="Yazar S."/>
        </authorList>
    </citation>
    <scope>NUCLEOTIDE SEQUENCE [LARGE SCALE GENOMIC DNA]</scope>
</reference>
<keyword evidence="1" id="KW-0472">Membrane</keyword>
<dbReference type="GO" id="GO:0005886">
    <property type="term" value="C:plasma membrane"/>
    <property type="evidence" value="ECO:0007669"/>
    <property type="project" value="TreeGrafter"/>
</dbReference>
<dbReference type="STRING" id="29139.ENSVURP00010022851"/>
<organism evidence="2 3">
    <name type="scientific">Vombatus ursinus</name>
    <name type="common">Common wombat</name>
    <dbReference type="NCBI Taxonomy" id="29139"/>
    <lineage>
        <taxon>Eukaryota</taxon>
        <taxon>Metazoa</taxon>
        <taxon>Chordata</taxon>
        <taxon>Craniata</taxon>
        <taxon>Vertebrata</taxon>
        <taxon>Euteleostomi</taxon>
        <taxon>Mammalia</taxon>
        <taxon>Metatheria</taxon>
        <taxon>Diprotodontia</taxon>
        <taxon>Vombatidae</taxon>
        <taxon>Vombatus</taxon>
    </lineage>
</organism>
<dbReference type="InterPro" id="IPR035986">
    <property type="entry name" value="PKD_dom_sf"/>
</dbReference>
<dbReference type="InterPro" id="IPR045219">
    <property type="entry name" value="PKAT"/>
</dbReference>
<protein>
    <submittedName>
        <fullName evidence="2">Uncharacterized protein</fullName>
    </submittedName>
</protein>
<sequence length="157" mass="18003">NDRAIFFLSSPGPYPRDDCVLLEGNECHLVVVNSTSYNVNHTFKDPGRYCLSIRVQYGINHLHQYHLIKVWATGIHPALFVLPCVLLISGMLSFIMYVTYRNSTQQKDLVEPKSGHLCCMRLCCHCFLCPPSHHQKTIRESHGLLHPFYKPVKSYSV</sequence>
<dbReference type="SUPFAM" id="SSF49299">
    <property type="entry name" value="PKD domain"/>
    <property type="match status" value="1"/>
</dbReference>
<name>A0A4X2LLD6_VOMUR</name>
<accession>A0A4X2LLD6</accession>
<dbReference type="PANTHER" id="PTHR11861">
    <property type="entry name" value="MELANOCYTE PROTEIN PMEL 17-RELATED"/>
    <property type="match status" value="1"/>
</dbReference>
<keyword evidence="3" id="KW-1185">Reference proteome</keyword>
<dbReference type="Ensembl" id="ENSVURT00010029115.1">
    <property type="protein sequence ID" value="ENSVURP00010025579.1"/>
    <property type="gene ID" value="ENSVURG00010019566.1"/>
</dbReference>
<dbReference type="GeneTree" id="ENSGT00950000183188"/>
<keyword evidence="1" id="KW-1133">Transmembrane helix</keyword>
<keyword evidence="1" id="KW-0812">Transmembrane</keyword>
<feature type="transmembrane region" description="Helical" evidence="1">
    <location>
        <begin position="78"/>
        <end position="100"/>
    </location>
</feature>